<dbReference type="GO" id="GO:0071897">
    <property type="term" value="P:DNA biosynthetic process"/>
    <property type="evidence" value="ECO:0007669"/>
    <property type="project" value="UniProtKB-ARBA"/>
</dbReference>
<evidence type="ECO:0000313" key="2">
    <source>
        <dbReference type="EMBL" id="CAB0030925.1"/>
    </source>
</evidence>
<dbReference type="Proteomes" id="UP000479190">
    <property type="component" value="Unassembled WGS sequence"/>
</dbReference>
<dbReference type="InterPro" id="IPR000477">
    <property type="entry name" value="RT_dom"/>
</dbReference>
<protein>
    <recommendedName>
        <fullName evidence="1">Reverse transcriptase domain-containing protein</fullName>
    </recommendedName>
</protein>
<feature type="domain" description="Reverse transcriptase" evidence="1">
    <location>
        <begin position="1"/>
        <end position="215"/>
    </location>
</feature>
<organism evidence="2 3">
    <name type="scientific">Trichogramma brassicae</name>
    <dbReference type="NCBI Taxonomy" id="86971"/>
    <lineage>
        <taxon>Eukaryota</taxon>
        <taxon>Metazoa</taxon>
        <taxon>Ecdysozoa</taxon>
        <taxon>Arthropoda</taxon>
        <taxon>Hexapoda</taxon>
        <taxon>Insecta</taxon>
        <taxon>Pterygota</taxon>
        <taxon>Neoptera</taxon>
        <taxon>Endopterygota</taxon>
        <taxon>Hymenoptera</taxon>
        <taxon>Apocrita</taxon>
        <taxon>Proctotrupomorpha</taxon>
        <taxon>Chalcidoidea</taxon>
        <taxon>Trichogrammatidae</taxon>
        <taxon>Trichogramma</taxon>
    </lineage>
</organism>
<dbReference type="PANTHER" id="PTHR33332">
    <property type="entry name" value="REVERSE TRANSCRIPTASE DOMAIN-CONTAINING PROTEIN"/>
    <property type="match status" value="1"/>
</dbReference>
<proteinExistence type="predicted"/>
<name>A0A6H5I7E9_9HYME</name>
<evidence type="ECO:0000313" key="3">
    <source>
        <dbReference type="Proteomes" id="UP000479190"/>
    </source>
</evidence>
<dbReference type="EMBL" id="CADCXV010000577">
    <property type="protein sequence ID" value="CAB0030925.1"/>
    <property type="molecule type" value="Genomic_DNA"/>
</dbReference>
<dbReference type="SUPFAM" id="SSF56672">
    <property type="entry name" value="DNA/RNA polymerases"/>
    <property type="match status" value="1"/>
</dbReference>
<reference evidence="2 3" key="1">
    <citation type="submission" date="2020-02" db="EMBL/GenBank/DDBJ databases">
        <authorList>
            <person name="Ferguson B K."/>
        </authorList>
    </citation>
    <scope>NUCLEOTIDE SEQUENCE [LARGE SCALE GENOMIC DNA]</scope>
</reference>
<evidence type="ECO:0000259" key="1">
    <source>
        <dbReference type="PROSITE" id="PS50878"/>
    </source>
</evidence>
<dbReference type="Pfam" id="PF00078">
    <property type="entry name" value="RVT_1"/>
    <property type="match status" value="1"/>
</dbReference>
<gene>
    <name evidence="2" type="ORF">TBRA_LOCUS2909</name>
</gene>
<dbReference type="PROSITE" id="PS50878">
    <property type="entry name" value="RT_POL"/>
    <property type="match status" value="1"/>
</dbReference>
<keyword evidence="3" id="KW-1185">Reference proteome</keyword>
<dbReference type="InterPro" id="IPR043502">
    <property type="entry name" value="DNA/RNA_pol_sf"/>
</dbReference>
<dbReference type="AlphaFoldDB" id="A0A6H5I7E9"/>
<sequence>MSPSTFNNILKSHIEASLNLESYLNISSTSSPSTSEHIHPPLKSSNEYEAIITRCMVDALDSTAPARLTTFKPRAKPWITLQRQDGTLTPSQYVSSGVPQGSTLGPLLFAAFINDLRSVLQNSSHMIYADDTQIYAHDYPSRISRLIRRVNADANRVAEWASRSSLSLNASKTTVMLLGSRAYISAFNFDSLPRIVVQGVPIDYSSSMRCLGVTLDSISSLGCSRRQHHLKVSLRPLLPFDFTGTLSLVSCVNPYLWLLCCHTWIMQPRYTMPQPKSKTCVCSACKTHALGSYTALSRAMSMSPHIA</sequence>
<accession>A0A6H5I7E9</accession>
<dbReference type="OrthoDB" id="445826at2759"/>